<keyword evidence="2" id="KW-1185">Reference proteome</keyword>
<protein>
    <submittedName>
        <fullName evidence="1">Uncharacterized protein</fullName>
    </submittedName>
</protein>
<sequence>MQHLTHLNRCSAKSCKHQFYASLAPNSQQTEDERIPILGNPKAYAPKHPLVTSVSIYWPFAH</sequence>
<evidence type="ECO:0000313" key="2">
    <source>
        <dbReference type="Proteomes" id="UP000253472"/>
    </source>
</evidence>
<proteinExistence type="predicted"/>
<reference evidence="1 2" key="1">
    <citation type="submission" date="2018-06" db="EMBL/GenBank/DDBJ databases">
        <title>Whole genome sequencing of Candida tropicalis (genome annotated by CSBL at Korea University).</title>
        <authorList>
            <person name="Ahn J."/>
        </authorList>
    </citation>
    <scope>NUCLEOTIDE SEQUENCE [LARGE SCALE GENOMIC DNA]</scope>
    <source>
        <strain evidence="1 2">ATCC 20962</strain>
    </source>
</reference>
<evidence type="ECO:0000313" key="1">
    <source>
        <dbReference type="EMBL" id="RCK65491.1"/>
    </source>
</evidence>
<dbReference type="Proteomes" id="UP000253472">
    <property type="component" value="Unassembled WGS sequence"/>
</dbReference>
<dbReference type="EMBL" id="QLNQ01000020">
    <property type="protein sequence ID" value="RCK65491.1"/>
    <property type="molecule type" value="Genomic_DNA"/>
</dbReference>
<dbReference type="AlphaFoldDB" id="A0A367YKE2"/>
<name>A0A367YKE2_9ASCO</name>
<organism evidence="1 2">
    <name type="scientific">Candida viswanathii</name>
    <dbReference type="NCBI Taxonomy" id="5486"/>
    <lineage>
        <taxon>Eukaryota</taxon>
        <taxon>Fungi</taxon>
        <taxon>Dikarya</taxon>
        <taxon>Ascomycota</taxon>
        <taxon>Saccharomycotina</taxon>
        <taxon>Pichiomycetes</taxon>
        <taxon>Debaryomycetaceae</taxon>
        <taxon>Candida/Lodderomyces clade</taxon>
        <taxon>Candida</taxon>
    </lineage>
</organism>
<comment type="caution">
    <text evidence="1">The sequence shown here is derived from an EMBL/GenBank/DDBJ whole genome shotgun (WGS) entry which is preliminary data.</text>
</comment>
<gene>
    <name evidence="1" type="ORF">Cantr_01195</name>
</gene>
<accession>A0A367YKE2</accession>